<evidence type="ECO:0000313" key="2">
    <source>
        <dbReference type="Proteomes" id="UP001597139"/>
    </source>
</evidence>
<accession>A0ABD6BQ72</accession>
<gene>
    <name evidence="1" type="primary">rdfA</name>
    <name evidence="1" type="ORF">ACFSAU_06975</name>
</gene>
<dbReference type="AlphaFoldDB" id="A0ABD6BQ72"/>
<proteinExistence type="predicted"/>
<dbReference type="RefSeq" id="WP_379821670.1">
    <property type="nucleotide sequence ID" value="NZ_JBHUCZ010000003.1"/>
</dbReference>
<dbReference type="EMBL" id="JBHUCZ010000003">
    <property type="protein sequence ID" value="MFD1567231.1"/>
    <property type="molecule type" value="Genomic_DNA"/>
</dbReference>
<reference evidence="1 2" key="1">
    <citation type="journal article" date="2019" name="Int. J. Syst. Evol. Microbiol.">
        <title>The Global Catalogue of Microorganisms (GCM) 10K type strain sequencing project: providing services to taxonomists for standard genome sequencing and annotation.</title>
        <authorList>
            <consortium name="The Broad Institute Genomics Platform"/>
            <consortium name="The Broad Institute Genome Sequencing Center for Infectious Disease"/>
            <person name="Wu L."/>
            <person name="Ma J."/>
        </authorList>
    </citation>
    <scope>NUCLEOTIDE SEQUENCE [LARGE SCALE GENOMIC DNA]</scope>
    <source>
        <strain evidence="1 2">CGMCC 1.12859</strain>
    </source>
</reference>
<organism evidence="1 2">
    <name type="scientific">Halolamina litorea</name>
    <dbReference type="NCBI Taxonomy" id="1515593"/>
    <lineage>
        <taxon>Archaea</taxon>
        <taxon>Methanobacteriati</taxon>
        <taxon>Methanobacteriota</taxon>
        <taxon>Stenosarchaea group</taxon>
        <taxon>Halobacteria</taxon>
        <taxon>Halobacteriales</taxon>
        <taxon>Haloferacaceae</taxon>
    </lineage>
</organism>
<evidence type="ECO:0000313" key="1">
    <source>
        <dbReference type="EMBL" id="MFD1567231.1"/>
    </source>
</evidence>
<name>A0ABD6BQ72_9EURY</name>
<sequence length="204" mass="22581">MSNGGSADAGRRTKVGRLIERYDLVGMPERLERYWRGDGVERHSLRELATLFNERLVRAAMIEAGANPLEGEAANRYALLTGEEATSGARTRAERRLDREGVDVASLRESFVSHQAIHTYLTTVREQEYEAEAAGVEDRIETVNRLVGRTRSVADDAVDALDRADEIGVVDADVSVDVRVTCRDCNERYDLTTMLRCGGCACGE</sequence>
<protein>
    <submittedName>
        <fullName evidence="1">Rod-determining factor RdfA</fullName>
    </submittedName>
</protein>
<dbReference type="Proteomes" id="UP001597139">
    <property type="component" value="Unassembled WGS sequence"/>
</dbReference>
<dbReference type="InterPro" id="IPR048925">
    <property type="entry name" value="RdfA"/>
</dbReference>
<dbReference type="Pfam" id="PF21811">
    <property type="entry name" value="RdfA"/>
    <property type="match status" value="1"/>
</dbReference>
<comment type="caution">
    <text evidence="1">The sequence shown here is derived from an EMBL/GenBank/DDBJ whole genome shotgun (WGS) entry which is preliminary data.</text>
</comment>
<keyword evidence="2" id="KW-1185">Reference proteome</keyword>